<dbReference type="RefSeq" id="WP_374342547.1">
    <property type="nucleotide sequence ID" value="NZ_JBHTLQ010000029.1"/>
</dbReference>
<keyword evidence="1" id="KW-1133">Transmembrane helix</keyword>
<keyword evidence="3" id="KW-1185">Reference proteome</keyword>
<keyword evidence="1" id="KW-0812">Transmembrane</keyword>
<accession>A0ABW3T3P6</accession>
<name>A0ABW3T3P6_9CAUL</name>
<keyword evidence="1" id="KW-0472">Membrane</keyword>
<gene>
    <name evidence="2" type="ORF">ACFQ27_13265</name>
</gene>
<reference evidence="3" key="1">
    <citation type="journal article" date="2019" name="Int. J. Syst. Evol. Microbiol.">
        <title>The Global Catalogue of Microorganisms (GCM) 10K type strain sequencing project: providing services to taxonomists for standard genome sequencing and annotation.</title>
        <authorList>
            <consortium name="The Broad Institute Genomics Platform"/>
            <consortium name="The Broad Institute Genome Sequencing Center for Infectious Disease"/>
            <person name="Wu L."/>
            <person name="Ma J."/>
        </authorList>
    </citation>
    <scope>NUCLEOTIDE SEQUENCE [LARGE SCALE GENOMIC DNA]</scope>
    <source>
        <strain evidence="3">CCUG 55074</strain>
    </source>
</reference>
<evidence type="ECO:0000313" key="3">
    <source>
        <dbReference type="Proteomes" id="UP001597216"/>
    </source>
</evidence>
<comment type="caution">
    <text evidence="2">The sequence shown here is derived from an EMBL/GenBank/DDBJ whole genome shotgun (WGS) entry which is preliminary data.</text>
</comment>
<evidence type="ECO:0000313" key="2">
    <source>
        <dbReference type="EMBL" id="MFD1191553.1"/>
    </source>
</evidence>
<sequence>MRHAARLSPLQAETVWTLEDGAIVETRGAHVRRLALAELKSLKITPQGAALGFGLRRLVIPARTYGGGLKPLDATDTYAPFAEALAEACVHAAPAARQRAGAPGRAEPVIWIMALMGGGAAALLVFAALAGDFALGVALASRLLFVTILAGAVLPWLGRPRTT</sequence>
<evidence type="ECO:0008006" key="4">
    <source>
        <dbReference type="Google" id="ProtNLM"/>
    </source>
</evidence>
<protein>
    <recommendedName>
        <fullName evidence="4">PH domain-containing protein</fullName>
    </recommendedName>
</protein>
<feature type="transmembrane region" description="Helical" evidence="1">
    <location>
        <begin position="109"/>
        <end position="129"/>
    </location>
</feature>
<evidence type="ECO:0000256" key="1">
    <source>
        <dbReference type="SAM" id="Phobius"/>
    </source>
</evidence>
<dbReference type="Proteomes" id="UP001597216">
    <property type="component" value="Unassembled WGS sequence"/>
</dbReference>
<proteinExistence type="predicted"/>
<dbReference type="EMBL" id="JBHTLQ010000029">
    <property type="protein sequence ID" value="MFD1191553.1"/>
    <property type="molecule type" value="Genomic_DNA"/>
</dbReference>
<feature type="transmembrane region" description="Helical" evidence="1">
    <location>
        <begin position="135"/>
        <end position="157"/>
    </location>
</feature>
<organism evidence="2 3">
    <name type="scientific">Phenylobacterium conjunctum</name>
    <dbReference type="NCBI Taxonomy" id="1298959"/>
    <lineage>
        <taxon>Bacteria</taxon>
        <taxon>Pseudomonadati</taxon>
        <taxon>Pseudomonadota</taxon>
        <taxon>Alphaproteobacteria</taxon>
        <taxon>Caulobacterales</taxon>
        <taxon>Caulobacteraceae</taxon>
        <taxon>Phenylobacterium</taxon>
    </lineage>
</organism>